<dbReference type="PIRSF" id="PIRSF004555">
    <property type="entry name" value="UCP004555"/>
    <property type="match status" value="1"/>
</dbReference>
<evidence type="ECO:0008006" key="4">
    <source>
        <dbReference type="Google" id="ProtNLM"/>
    </source>
</evidence>
<keyword evidence="1" id="KW-0238">DNA-binding</keyword>
<accession>A0A372FUU6</accession>
<keyword evidence="3" id="KW-1185">Reference proteome</keyword>
<dbReference type="InterPro" id="IPR004401">
    <property type="entry name" value="YbaB/EbfC"/>
</dbReference>
<protein>
    <recommendedName>
        <fullName evidence="4">Nucleoid-associated protein</fullName>
    </recommendedName>
</protein>
<organism evidence="2 3">
    <name type="scientific">Micromonospora craniellae</name>
    <dbReference type="NCBI Taxonomy" id="2294034"/>
    <lineage>
        <taxon>Bacteria</taxon>
        <taxon>Bacillati</taxon>
        <taxon>Actinomycetota</taxon>
        <taxon>Actinomycetes</taxon>
        <taxon>Micromonosporales</taxon>
        <taxon>Micromonosporaceae</taxon>
        <taxon>Micromonospora</taxon>
    </lineage>
</organism>
<dbReference type="PANTHER" id="PTHR33449:SF1">
    <property type="entry name" value="NUCLEOID-ASSOCIATED PROTEIN YBAB"/>
    <property type="match status" value="1"/>
</dbReference>
<dbReference type="InterPro" id="IPR036894">
    <property type="entry name" value="YbaB-like_sf"/>
</dbReference>
<evidence type="ECO:0000313" key="2">
    <source>
        <dbReference type="EMBL" id="RFS44336.1"/>
    </source>
</evidence>
<reference evidence="2 3" key="1">
    <citation type="submission" date="2018-08" db="EMBL/GenBank/DDBJ databases">
        <title>Verrucosispora craniellae sp. nov., isolated from a marine sponge in the South China Sea.</title>
        <authorList>
            <person name="Li L."/>
            <person name="Lin H.W."/>
        </authorList>
    </citation>
    <scope>NUCLEOTIDE SEQUENCE [LARGE SCALE GENOMIC DNA]</scope>
    <source>
        <strain evidence="2 3">LHW63014</strain>
    </source>
</reference>
<dbReference type="SUPFAM" id="SSF82607">
    <property type="entry name" value="YbaB-like"/>
    <property type="match status" value="1"/>
</dbReference>
<gene>
    <name evidence="2" type="ORF">D0Q02_22965</name>
</gene>
<sequence>MVSGQADFSGLLARTQAIEHEVAELAQSMSKSEVVGSAAGGGVTVTVADSDYQAVYIDPQLMESCDADELADLVLAALRDGAEQLRVQASERMTLLTESINRLAG</sequence>
<dbReference type="PANTHER" id="PTHR33449">
    <property type="entry name" value="NUCLEOID-ASSOCIATED PROTEIN YBAB"/>
    <property type="match status" value="1"/>
</dbReference>
<dbReference type="EMBL" id="QVFU01000032">
    <property type="protein sequence ID" value="RFS44336.1"/>
    <property type="molecule type" value="Genomic_DNA"/>
</dbReference>
<evidence type="ECO:0000313" key="3">
    <source>
        <dbReference type="Proteomes" id="UP000262621"/>
    </source>
</evidence>
<comment type="caution">
    <text evidence="2">The sequence shown here is derived from an EMBL/GenBank/DDBJ whole genome shotgun (WGS) entry which is preliminary data.</text>
</comment>
<proteinExistence type="predicted"/>
<dbReference type="Proteomes" id="UP000262621">
    <property type="component" value="Unassembled WGS sequence"/>
</dbReference>
<dbReference type="AlphaFoldDB" id="A0A372FUU6"/>
<evidence type="ECO:0000256" key="1">
    <source>
        <dbReference type="ARBA" id="ARBA00023125"/>
    </source>
</evidence>
<name>A0A372FUU6_9ACTN</name>
<dbReference type="Pfam" id="PF02575">
    <property type="entry name" value="YbaB_DNA_bd"/>
    <property type="match status" value="1"/>
</dbReference>
<dbReference type="Gene3D" id="3.30.1310.10">
    <property type="entry name" value="Nucleoid-associated protein YbaB-like domain"/>
    <property type="match status" value="1"/>
</dbReference>
<dbReference type="GO" id="GO:0003677">
    <property type="term" value="F:DNA binding"/>
    <property type="evidence" value="ECO:0007669"/>
    <property type="project" value="UniProtKB-KW"/>
</dbReference>